<evidence type="ECO:0000259" key="13">
    <source>
        <dbReference type="PROSITE" id="PS51767"/>
    </source>
</evidence>
<dbReference type="InterPro" id="IPR033121">
    <property type="entry name" value="PEPTIDASE_A1"/>
</dbReference>
<keyword evidence="10" id="KW-0325">Glycoprotein</keyword>
<evidence type="ECO:0000313" key="14">
    <source>
        <dbReference type="EMBL" id="PHT26946.1"/>
    </source>
</evidence>
<evidence type="ECO:0000256" key="7">
    <source>
        <dbReference type="ARBA" id="ARBA00022801"/>
    </source>
</evidence>
<dbReference type="AlphaFoldDB" id="A0A2G2V1T8"/>
<protein>
    <recommendedName>
        <fullName evidence="13">Peptidase A1 domain-containing protein</fullName>
    </recommendedName>
</protein>
<evidence type="ECO:0000256" key="12">
    <source>
        <dbReference type="SAM" id="SignalP"/>
    </source>
</evidence>
<keyword evidence="4" id="KW-0812">Transmembrane</keyword>
<dbReference type="Pfam" id="PF14541">
    <property type="entry name" value="TAXi_C"/>
    <property type="match status" value="1"/>
</dbReference>
<evidence type="ECO:0000256" key="1">
    <source>
        <dbReference type="ARBA" id="ARBA00004370"/>
    </source>
</evidence>
<dbReference type="SUPFAM" id="SSF50630">
    <property type="entry name" value="Acid proteases"/>
    <property type="match status" value="1"/>
</dbReference>
<dbReference type="InterPro" id="IPR032799">
    <property type="entry name" value="TAXi_C"/>
</dbReference>
<comment type="subcellular location">
    <subcellularLocation>
        <location evidence="1">Membrane</location>
    </subcellularLocation>
</comment>
<dbReference type="PANTHER" id="PTHR13683">
    <property type="entry name" value="ASPARTYL PROTEASES"/>
    <property type="match status" value="1"/>
</dbReference>
<dbReference type="EMBL" id="MLFT02000582">
    <property type="protein sequence ID" value="PHT26946.1"/>
    <property type="molecule type" value="Genomic_DNA"/>
</dbReference>
<sequence length="538" mass="58334">MNMVLSQLLPVVLVLLSVNHPANATTTVVLPLERSFPTNNGVELSQLEARDRVRHGRMLHQQQHNGGVVDFPVYGRSDPLLAGVVSIILLLNEQFVLTKRILGNMLVETVVVSLDENVVILLFNGQFYSDRRDFDFRVGLCEVHSEIVLVNLGENIDTGSDVLWVSCVPCKGCPARGGLDQIQLQFFDLSSSSTARPISCSDQRCARGAQSSFTNCSAENQCRYTLHYGDGSDTSGYYVADDMLYDIVTGNSLSTNSSARVTFGCSTSQMGDFGMFDKATDGIFGLGQHGVSVIAQLSSQGLIPHVFSHCLRGSNGGGGVLLFGQIVEPTLVYTPLVPSQPHYMVNLETIAVNGQTLAINPQVFKTTRDRGTMIDSGTTLGYLAEEAYDIFVNAITKAVSQHVRAFDGLTGQCYRTTSRVDIFPVVSLNFAGGAAMVLRGEDYLIQQFSIGAETVWCMGFQKFPGRGLTILGDMVLKDKIVVYDLARQQIGWASYNCSQAVKVSATTSNASVASISVWHLLLVLVINYSVAVSRGSLS</sequence>
<evidence type="ECO:0000256" key="3">
    <source>
        <dbReference type="ARBA" id="ARBA00022670"/>
    </source>
</evidence>
<keyword evidence="15" id="KW-1185">Reference proteome</keyword>
<feature type="chain" id="PRO_5013821046" description="Peptidase A1 domain-containing protein" evidence="12">
    <location>
        <begin position="25"/>
        <end position="538"/>
    </location>
</feature>
<feature type="active site" evidence="11">
    <location>
        <position position="157"/>
    </location>
</feature>
<dbReference type="CDD" id="cd05476">
    <property type="entry name" value="pepsin_A_like_plant"/>
    <property type="match status" value="1"/>
</dbReference>
<feature type="signal peptide" evidence="12">
    <location>
        <begin position="1"/>
        <end position="24"/>
    </location>
</feature>
<reference evidence="15" key="2">
    <citation type="journal article" date="2017" name="J. Anim. Genet.">
        <title>Multiple reference genome sequences of hot pepper reveal the massive evolution of plant disease resistance genes by retroduplication.</title>
        <authorList>
            <person name="Kim S."/>
            <person name="Park J."/>
            <person name="Yeom S.-I."/>
            <person name="Kim Y.-M."/>
            <person name="Seo E."/>
            <person name="Kim K.-T."/>
            <person name="Kim M.-S."/>
            <person name="Lee J.M."/>
            <person name="Cheong K."/>
            <person name="Shin H.-S."/>
            <person name="Kim S.-B."/>
            <person name="Han K."/>
            <person name="Lee J."/>
            <person name="Park M."/>
            <person name="Lee H.-A."/>
            <person name="Lee H.-Y."/>
            <person name="Lee Y."/>
            <person name="Oh S."/>
            <person name="Lee J.H."/>
            <person name="Choi E."/>
            <person name="Choi E."/>
            <person name="Lee S.E."/>
            <person name="Jeon J."/>
            <person name="Kim H."/>
            <person name="Choi G."/>
            <person name="Song H."/>
            <person name="Lee J."/>
            <person name="Lee S.-C."/>
            <person name="Kwon J.-K."/>
            <person name="Lee H.-Y."/>
            <person name="Koo N."/>
            <person name="Hong Y."/>
            <person name="Kim R.W."/>
            <person name="Kang W.-H."/>
            <person name="Huh J.H."/>
            <person name="Kang B.-C."/>
            <person name="Yang T.-J."/>
            <person name="Lee Y.-H."/>
            <person name="Bennetzen J.L."/>
            <person name="Choi D."/>
        </authorList>
    </citation>
    <scope>NUCLEOTIDE SEQUENCE [LARGE SCALE GENOMIC DNA]</scope>
    <source>
        <strain evidence="15">cv. PBC81</strain>
    </source>
</reference>
<dbReference type="InterPro" id="IPR001461">
    <property type="entry name" value="Aspartic_peptidase_A1"/>
</dbReference>
<accession>A0A2G2V1T8</accession>
<evidence type="ECO:0000256" key="10">
    <source>
        <dbReference type="ARBA" id="ARBA00023180"/>
    </source>
</evidence>
<evidence type="ECO:0000256" key="4">
    <source>
        <dbReference type="ARBA" id="ARBA00022692"/>
    </source>
</evidence>
<dbReference type="Pfam" id="PF14543">
    <property type="entry name" value="TAXi_N"/>
    <property type="match status" value="1"/>
</dbReference>
<evidence type="ECO:0000256" key="5">
    <source>
        <dbReference type="ARBA" id="ARBA00022729"/>
    </source>
</evidence>
<keyword evidence="5 12" id="KW-0732">Signal</keyword>
<evidence type="ECO:0000313" key="15">
    <source>
        <dbReference type="Proteomes" id="UP000224567"/>
    </source>
</evidence>
<gene>
    <name evidence="14" type="ORF">CQW23_33447</name>
</gene>
<comment type="caution">
    <text evidence="14">The sequence shown here is derived from an EMBL/GenBank/DDBJ whole genome shotgun (WGS) entry which is preliminary data.</text>
</comment>
<dbReference type="OrthoDB" id="2747330at2759"/>
<dbReference type="InterPro" id="IPR021109">
    <property type="entry name" value="Peptidase_aspartic_dom_sf"/>
</dbReference>
<dbReference type="GO" id="GO:0004190">
    <property type="term" value="F:aspartic-type endopeptidase activity"/>
    <property type="evidence" value="ECO:0007669"/>
    <property type="project" value="UniProtKB-KW"/>
</dbReference>
<dbReference type="InterPro" id="IPR034161">
    <property type="entry name" value="Pepsin-like_plant"/>
</dbReference>
<dbReference type="PROSITE" id="PS51767">
    <property type="entry name" value="PEPTIDASE_A1"/>
    <property type="match status" value="1"/>
</dbReference>
<dbReference type="PANTHER" id="PTHR13683:SF375">
    <property type="entry name" value="PEPTIDASE A1 DOMAIN-CONTAINING PROTEIN"/>
    <property type="match status" value="1"/>
</dbReference>
<evidence type="ECO:0000256" key="9">
    <source>
        <dbReference type="ARBA" id="ARBA00023136"/>
    </source>
</evidence>
<evidence type="ECO:0000256" key="11">
    <source>
        <dbReference type="PIRSR" id="PIRSR601461-1"/>
    </source>
</evidence>
<evidence type="ECO:0000256" key="2">
    <source>
        <dbReference type="ARBA" id="ARBA00007447"/>
    </source>
</evidence>
<dbReference type="Gene3D" id="2.40.70.10">
    <property type="entry name" value="Acid Proteases"/>
    <property type="match status" value="2"/>
</dbReference>
<dbReference type="InterPro" id="IPR032861">
    <property type="entry name" value="TAXi_N"/>
</dbReference>
<dbReference type="Proteomes" id="UP000224567">
    <property type="component" value="Unassembled WGS sequence"/>
</dbReference>
<comment type="similarity">
    <text evidence="2">Belongs to the peptidase A1 family.</text>
</comment>
<proteinExistence type="inferred from homology"/>
<keyword evidence="7" id="KW-0378">Hydrolase</keyword>
<keyword evidence="6" id="KW-0064">Aspartyl protease</keyword>
<dbReference type="GO" id="GO:0016020">
    <property type="term" value="C:membrane"/>
    <property type="evidence" value="ECO:0007669"/>
    <property type="project" value="UniProtKB-SubCell"/>
</dbReference>
<evidence type="ECO:0000256" key="8">
    <source>
        <dbReference type="ARBA" id="ARBA00022989"/>
    </source>
</evidence>
<organism evidence="14 15">
    <name type="scientific">Capsicum baccatum</name>
    <name type="common">Peruvian pepper</name>
    <dbReference type="NCBI Taxonomy" id="33114"/>
    <lineage>
        <taxon>Eukaryota</taxon>
        <taxon>Viridiplantae</taxon>
        <taxon>Streptophyta</taxon>
        <taxon>Embryophyta</taxon>
        <taxon>Tracheophyta</taxon>
        <taxon>Spermatophyta</taxon>
        <taxon>Magnoliopsida</taxon>
        <taxon>eudicotyledons</taxon>
        <taxon>Gunneridae</taxon>
        <taxon>Pentapetalae</taxon>
        <taxon>asterids</taxon>
        <taxon>lamiids</taxon>
        <taxon>Solanales</taxon>
        <taxon>Solanaceae</taxon>
        <taxon>Solanoideae</taxon>
        <taxon>Capsiceae</taxon>
        <taxon>Capsicum</taxon>
    </lineage>
</organism>
<name>A0A2G2V1T8_CAPBA</name>
<reference evidence="14 15" key="1">
    <citation type="journal article" date="2017" name="Genome Biol.">
        <title>New reference genome sequences of hot pepper reveal the massive evolution of plant disease-resistance genes by retroduplication.</title>
        <authorList>
            <person name="Kim S."/>
            <person name="Park J."/>
            <person name="Yeom S.I."/>
            <person name="Kim Y.M."/>
            <person name="Seo E."/>
            <person name="Kim K.T."/>
            <person name="Kim M.S."/>
            <person name="Lee J.M."/>
            <person name="Cheong K."/>
            <person name="Shin H.S."/>
            <person name="Kim S.B."/>
            <person name="Han K."/>
            <person name="Lee J."/>
            <person name="Park M."/>
            <person name="Lee H.A."/>
            <person name="Lee H.Y."/>
            <person name="Lee Y."/>
            <person name="Oh S."/>
            <person name="Lee J.H."/>
            <person name="Choi E."/>
            <person name="Choi E."/>
            <person name="Lee S.E."/>
            <person name="Jeon J."/>
            <person name="Kim H."/>
            <person name="Choi G."/>
            <person name="Song H."/>
            <person name="Lee J."/>
            <person name="Lee S.C."/>
            <person name="Kwon J.K."/>
            <person name="Lee H.Y."/>
            <person name="Koo N."/>
            <person name="Hong Y."/>
            <person name="Kim R.W."/>
            <person name="Kang W.H."/>
            <person name="Huh J.H."/>
            <person name="Kang B.C."/>
            <person name="Yang T.J."/>
            <person name="Lee Y.H."/>
            <person name="Bennetzen J.L."/>
            <person name="Choi D."/>
        </authorList>
    </citation>
    <scope>NUCLEOTIDE SEQUENCE [LARGE SCALE GENOMIC DNA]</scope>
    <source>
        <strain evidence="15">cv. PBC81</strain>
    </source>
</reference>
<evidence type="ECO:0000256" key="6">
    <source>
        <dbReference type="ARBA" id="ARBA00022750"/>
    </source>
</evidence>
<feature type="domain" description="Peptidase A1" evidence="13">
    <location>
        <begin position="139"/>
        <end position="493"/>
    </location>
</feature>
<keyword evidence="8" id="KW-1133">Transmembrane helix</keyword>
<keyword evidence="3" id="KW-0645">Protease</keyword>
<feature type="active site" evidence="11">
    <location>
        <position position="375"/>
    </location>
</feature>
<keyword evidence="9" id="KW-0472">Membrane</keyword>
<dbReference type="FunFam" id="2.40.70.10:FF:000018">
    <property type="entry name" value="Aspartic proteinase-like protein 2"/>
    <property type="match status" value="1"/>
</dbReference>
<dbReference type="GO" id="GO:0006508">
    <property type="term" value="P:proteolysis"/>
    <property type="evidence" value="ECO:0007669"/>
    <property type="project" value="UniProtKB-KW"/>
</dbReference>